<evidence type="ECO:0000256" key="2">
    <source>
        <dbReference type="SAM" id="Phobius"/>
    </source>
</evidence>
<evidence type="ECO:0000256" key="3">
    <source>
        <dbReference type="SAM" id="SignalP"/>
    </source>
</evidence>
<feature type="transmembrane region" description="Helical" evidence="2">
    <location>
        <begin position="184"/>
        <end position="203"/>
    </location>
</feature>
<reference evidence="5" key="1">
    <citation type="submission" date="2020-09" db="EMBL/GenBank/DDBJ databases">
        <title>Draft Genome Sequence of Paenibacillus sp. WST5.</title>
        <authorList>
            <person name="Bao Z."/>
        </authorList>
    </citation>
    <scope>NUCLEOTIDE SEQUENCE</scope>
    <source>
        <strain evidence="5">WST5</strain>
    </source>
</reference>
<dbReference type="EMBL" id="JACVVD010000002">
    <property type="protein sequence ID" value="MBD0380014.1"/>
    <property type="molecule type" value="Genomic_DNA"/>
</dbReference>
<dbReference type="RefSeq" id="WP_188173988.1">
    <property type="nucleotide sequence ID" value="NZ_JACVVD010000002.1"/>
</dbReference>
<protein>
    <submittedName>
        <fullName evidence="5">YcnI family protein</fullName>
    </submittedName>
</protein>
<keyword evidence="6" id="KW-1185">Reference proteome</keyword>
<feature type="compositionally biased region" description="Low complexity" evidence="1">
    <location>
        <begin position="152"/>
        <end position="173"/>
    </location>
</feature>
<dbReference type="Gene3D" id="2.60.40.2230">
    <property type="entry name" value="Uncharacterised protein YcnI-like PF07987, DUF1775"/>
    <property type="match status" value="1"/>
</dbReference>
<dbReference type="InterPro" id="IPR012533">
    <property type="entry name" value="YcnI-copper_dom"/>
</dbReference>
<name>A0A926KLI5_9BACL</name>
<dbReference type="Pfam" id="PF07987">
    <property type="entry name" value="DUF1775"/>
    <property type="match status" value="1"/>
</dbReference>
<feature type="domain" description="YncI copper-binding" evidence="4">
    <location>
        <begin position="21"/>
        <end position="141"/>
    </location>
</feature>
<feature type="region of interest" description="Disordered" evidence="1">
    <location>
        <begin position="151"/>
        <end position="173"/>
    </location>
</feature>
<accession>A0A926KLI5</accession>
<feature type="chain" id="PRO_5037035377" evidence="3">
    <location>
        <begin position="21"/>
        <end position="207"/>
    </location>
</feature>
<dbReference type="CDD" id="cd08545">
    <property type="entry name" value="YcnI_like"/>
    <property type="match status" value="1"/>
</dbReference>
<dbReference type="AlphaFoldDB" id="A0A926KLI5"/>
<gene>
    <name evidence="5" type="ORF">ICC18_07810</name>
</gene>
<organism evidence="5 6">
    <name type="scientific">Paenibacillus sedimenti</name>
    <dbReference type="NCBI Taxonomy" id="2770274"/>
    <lineage>
        <taxon>Bacteria</taxon>
        <taxon>Bacillati</taxon>
        <taxon>Bacillota</taxon>
        <taxon>Bacilli</taxon>
        <taxon>Bacillales</taxon>
        <taxon>Paenibacillaceae</taxon>
        <taxon>Paenibacillus</taxon>
    </lineage>
</organism>
<evidence type="ECO:0000313" key="5">
    <source>
        <dbReference type="EMBL" id="MBD0380014.1"/>
    </source>
</evidence>
<dbReference type="InterPro" id="IPR038507">
    <property type="entry name" value="YcnI-like_sf"/>
</dbReference>
<keyword evidence="2" id="KW-0472">Membrane</keyword>
<keyword evidence="2" id="KW-0812">Transmembrane</keyword>
<proteinExistence type="predicted"/>
<keyword evidence="3" id="KW-0732">Signal</keyword>
<evidence type="ECO:0000256" key="1">
    <source>
        <dbReference type="SAM" id="MobiDB-lite"/>
    </source>
</evidence>
<sequence>MFNVGILLAGSMLLAGIASAHVTVSPKESTQGSYEKFTVRVPTEKDVPTVKVEVKFPLDSVAISRFEPKPGWTYELAKDTSGKITGVTWTATGDGLSKTEFGEFNMQGKVADTATQIVWKAYQTYKDGSVVEWVGAEGADKPASVTTVKPKAAGAAADSHGHTAAGGASASTAGTGTASGNTSLYLSIAAVILGALSLIISLVKKRR</sequence>
<feature type="signal peptide" evidence="3">
    <location>
        <begin position="1"/>
        <end position="20"/>
    </location>
</feature>
<comment type="caution">
    <text evidence="5">The sequence shown here is derived from an EMBL/GenBank/DDBJ whole genome shotgun (WGS) entry which is preliminary data.</text>
</comment>
<evidence type="ECO:0000259" key="4">
    <source>
        <dbReference type="Pfam" id="PF07987"/>
    </source>
</evidence>
<evidence type="ECO:0000313" key="6">
    <source>
        <dbReference type="Proteomes" id="UP000650466"/>
    </source>
</evidence>
<keyword evidence="2" id="KW-1133">Transmembrane helix</keyword>
<dbReference type="Proteomes" id="UP000650466">
    <property type="component" value="Unassembled WGS sequence"/>
</dbReference>